<keyword evidence="3" id="KW-1185">Reference proteome</keyword>
<accession>A0A2Z6MHL3</accession>
<feature type="transmembrane region" description="Helical" evidence="1">
    <location>
        <begin position="52"/>
        <end position="72"/>
    </location>
</feature>
<evidence type="ECO:0000313" key="2">
    <source>
        <dbReference type="EMBL" id="GAU11176.1"/>
    </source>
</evidence>
<dbReference type="PANTHER" id="PTHR33306:SF1">
    <property type="entry name" value="EXPRESSED PROTEIN"/>
    <property type="match status" value="1"/>
</dbReference>
<feature type="transmembrane region" description="Helical" evidence="1">
    <location>
        <begin position="20"/>
        <end position="40"/>
    </location>
</feature>
<keyword evidence="1" id="KW-0812">Transmembrane</keyword>
<gene>
    <name evidence="2" type="ORF">TSUD_198000</name>
</gene>
<protein>
    <recommendedName>
        <fullName evidence="4">Transmembrane protein</fullName>
    </recommendedName>
</protein>
<dbReference type="PANTHER" id="PTHR33306">
    <property type="entry name" value="EXPRESSED PROTEIN-RELATED-RELATED"/>
    <property type="match status" value="1"/>
</dbReference>
<evidence type="ECO:0000256" key="1">
    <source>
        <dbReference type="SAM" id="Phobius"/>
    </source>
</evidence>
<sequence length="127" mass="12949">MFPQQGGGGGGGGGGGAPPHGILLAVVVAIVVIVPFLLGDQGEAVTEAISELLSPLGLLLLPIILLLTIQFLSSERGSFVSAIFSTGEPDSIHRVSGSPFGVALFLILILVLLWNKISIFGGDDSDD</sequence>
<evidence type="ECO:0008006" key="4">
    <source>
        <dbReference type="Google" id="ProtNLM"/>
    </source>
</evidence>
<dbReference type="AlphaFoldDB" id="A0A2Z6MHL3"/>
<name>A0A2Z6MHL3_TRISU</name>
<dbReference type="Proteomes" id="UP000242715">
    <property type="component" value="Unassembled WGS sequence"/>
</dbReference>
<proteinExistence type="predicted"/>
<dbReference type="OrthoDB" id="780524at2759"/>
<reference evidence="3" key="1">
    <citation type="journal article" date="2017" name="Front. Plant Sci.">
        <title>Climate Clever Clovers: New Paradigm to Reduce the Environmental Footprint of Ruminants by Breeding Low Methanogenic Forages Utilizing Haplotype Variation.</title>
        <authorList>
            <person name="Kaur P."/>
            <person name="Appels R."/>
            <person name="Bayer P.E."/>
            <person name="Keeble-Gagnere G."/>
            <person name="Wang J."/>
            <person name="Hirakawa H."/>
            <person name="Shirasawa K."/>
            <person name="Vercoe P."/>
            <person name="Stefanova K."/>
            <person name="Durmic Z."/>
            <person name="Nichols P."/>
            <person name="Revell C."/>
            <person name="Isobe S.N."/>
            <person name="Edwards D."/>
            <person name="Erskine W."/>
        </authorList>
    </citation>
    <scope>NUCLEOTIDE SEQUENCE [LARGE SCALE GENOMIC DNA]</scope>
    <source>
        <strain evidence="3">cv. Daliak</strain>
    </source>
</reference>
<keyword evidence="1" id="KW-0472">Membrane</keyword>
<feature type="transmembrane region" description="Helical" evidence="1">
    <location>
        <begin position="92"/>
        <end position="114"/>
    </location>
</feature>
<organism evidence="2 3">
    <name type="scientific">Trifolium subterraneum</name>
    <name type="common">Subterranean clover</name>
    <dbReference type="NCBI Taxonomy" id="3900"/>
    <lineage>
        <taxon>Eukaryota</taxon>
        <taxon>Viridiplantae</taxon>
        <taxon>Streptophyta</taxon>
        <taxon>Embryophyta</taxon>
        <taxon>Tracheophyta</taxon>
        <taxon>Spermatophyta</taxon>
        <taxon>Magnoliopsida</taxon>
        <taxon>eudicotyledons</taxon>
        <taxon>Gunneridae</taxon>
        <taxon>Pentapetalae</taxon>
        <taxon>rosids</taxon>
        <taxon>fabids</taxon>
        <taxon>Fabales</taxon>
        <taxon>Fabaceae</taxon>
        <taxon>Papilionoideae</taxon>
        <taxon>50 kb inversion clade</taxon>
        <taxon>NPAAA clade</taxon>
        <taxon>Hologalegina</taxon>
        <taxon>IRL clade</taxon>
        <taxon>Trifolieae</taxon>
        <taxon>Trifolium</taxon>
    </lineage>
</organism>
<keyword evidence="1" id="KW-1133">Transmembrane helix</keyword>
<dbReference type="EMBL" id="DF973113">
    <property type="protein sequence ID" value="GAU11176.1"/>
    <property type="molecule type" value="Genomic_DNA"/>
</dbReference>
<evidence type="ECO:0000313" key="3">
    <source>
        <dbReference type="Proteomes" id="UP000242715"/>
    </source>
</evidence>